<dbReference type="RefSeq" id="WP_189336326.1">
    <property type="nucleotide sequence ID" value="NZ_AP023356.1"/>
</dbReference>
<protein>
    <submittedName>
        <fullName evidence="1">Uncharacterized protein</fullName>
    </submittedName>
</protein>
<evidence type="ECO:0000313" key="1">
    <source>
        <dbReference type="EMBL" id="BCJ45330.1"/>
    </source>
</evidence>
<name>A0ABM7M1E0_9ACTN</name>
<keyword evidence="2" id="KW-1185">Reference proteome</keyword>
<sequence>MSSVRITTNASTTSGSIEIDGLDVSSWARGFSFSAAVGELPRLDLELVPRGVAEFEGDAFVSLNSDFVEFLVKLGWKPPYRP</sequence>
<reference evidence="1 2" key="1">
    <citation type="submission" date="2020-08" db="EMBL/GenBank/DDBJ databases">
        <title>Whole genome shotgun sequence of Actinoplanes ianthinogenes NBRC 13996.</title>
        <authorList>
            <person name="Komaki H."/>
            <person name="Tamura T."/>
        </authorList>
    </citation>
    <scope>NUCLEOTIDE SEQUENCE [LARGE SCALE GENOMIC DNA]</scope>
    <source>
        <strain evidence="1 2">NBRC 13996</strain>
    </source>
</reference>
<gene>
    <name evidence="1" type="ORF">Aiant_59870</name>
</gene>
<organism evidence="1 2">
    <name type="scientific">Actinoplanes ianthinogenes</name>
    <dbReference type="NCBI Taxonomy" id="122358"/>
    <lineage>
        <taxon>Bacteria</taxon>
        <taxon>Bacillati</taxon>
        <taxon>Actinomycetota</taxon>
        <taxon>Actinomycetes</taxon>
        <taxon>Micromonosporales</taxon>
        <taxon>Micromonosporaceae</taxon>
        <taxon>Actinoplanes</taxon>
    </lineage>
</organism>
<dbReference type="Proteomes" id="UP000676967">
    <property type="component" value="Chromosome"/>
</dbReference>
<dbReference type="EMBL" id="AP023356">
    <property type="protein sequence ID" value="BCJ45330.1"/>
    <property type="molecule type" value="Genomic_DNA"/>
</dbReference>
<evidence type="ECO:0000313" key="2">
    <source>
        <dbReference type="Proteomes" id="UP000676967"/>
    </source>
</evidence>
<accession>A0ABM7M1E0</accession>
<proteinExistence type="predicted"/>